<dbReference type="PANTHER" id="PTHR13950:SF9">
    <property type="entry name" value="RABCONNECTIN-3A"/>
    <property type="match status" value="1"/>
</dbReference>
<keyword evidence="8" id="KW-1185">Reference proteome</keyword>
<organism evidence="7 8">
    <name type="scientific">Chaetomium strumarium</name>
    <dbReference type="NCBI Taxonomy" id="1170767"/>
    <lineage>
        <taxon>Eukaryota</taxon>
        <taxon>Fungi</taxon>
        <taxon>Dikarya</taxon>
        <taxon>Ascomycota</taxon>
        <taxon>Pezizomycotina</taxon>
        <taxon>Sordariomycetes</taxon>
        <taxon>Sordariomycetidae</taxon>
        <taxon>Sordariales</taxon>
        <taxon>Chaetomiaceae</taxon>
        <taxon>Chaetomium</taxon>
    </lineage>
</organism>
<feature type="transmembrane region" description="Helical" evidence="2">
    <location>
        <begin position="81"/>
        <end position="101"/>
    </location>
</feature>
<dbReference type="InterPro" id="IPR059065">
    <property type="entry name" value="Ig_Tag1-like_4th"/>
</dbReference>
<sequence>MPEPERSPLLSAASSSKGPKTRDSEESSEATPLLASTVSTPRYDGERDNVNNHDRASVTSRATEATSVKSTKSRSIPWPSVIAVMVLSLSALVVMILAFIVPQAVQEYAKQATVLEPTNLALVSITSDGVSARIQADFRLDAQRVANAHVRRVGRAATWLVGELGTEETKISVYLPEYNNVLLGTAGVPPLRVSVRDGHNNAVDFVADLIPGDAEGIRMIANQWLEGKLDSVRIRGQADIQLKAGVVPLGTHSIAETLTFEAGSKLPHMPEYNITKLNFKETPVPGQNKAMATEVTIKTFNEYPLSLDVPELGFEILVPGCDPVGSSILVADATTSRVAIRPRSEVTVDVHGLIKELPDSLTNLCPNSDSSPLDMLFKKYLGGETASVLVRGQKQPAGDAPGWLAEILSSVTVPVPFPGRSFDNLIRNFSLTDAQFKLPDPAAEPDDPESNPRVSGTILVLAGLPSEMNFSLNVTSVRANADVLYKGSKLGELNLEQWQKANSTQIPATEDHEAALKIQSRINDAPLNVTDPDILTDVIQALLFGGRRVVLSVKALVDVKVQTILGDLVVKAVPAEGKLPVKPLGNDLMGSAVPRVGGVEITDTTPTSVSLRASVNITNPTPYSAHIPFVSIYIESNGSMVGEARAENIDIIPGNNTALPVSATWSPSIGGKKGVQRGRDLLSEYLSGYNTSVSIRTHRGTIPSLPLLGEALSRLNISLPTPRLRVPPGNGDGDPEDDGEQARFIRDATFHVLSSSATFTLFSPLLHNTIFIDSVDATALYNHTEPVGRIQYDLPLAVPPGVSQTPKLPVEWSMDSVGYGKLKEALGGRMKLDARAVVGVRLGRWTERVWYVGRGIGAGGIRSSSSMRAILPGRPEPRLQALATGYWNKRITAYITGNALAILGDSPDELLQTIYDDDPEPLQAVALDEASGKIAVSTRRVVRVYRSSEVSREDVDGQVGDPRWALQASLDIDPAPGPGEGGGDGGDGAEGAMAVSLSWGASEELLVAHGCLLELYQTSASTSGAAQQPECSWRKRLANPVRLASLSYDSAYIASVGRYDRLVKVWRRLSYGAGEVRFDFIYLRHPQPVTRIQWRRPRYMFQTIENALYTFCADNVLRVWAGSASHGHQHLQLWGALDLGEAIQGGDGLRWAFIMHAGDLTAATEKAVEEGGKNGAEVAALHGALEDPKERLTDALGKGIQGGLQSEEEAAGLERLITLANRTPEICVVMDGRGRLSGWALEGIGCKGSWKDARVFNVTHMAAQELDFLRGLSPAETPHVEAHSYCSSAKGQQVQILLHFFDGRIEVYSSHVVALLTPIPNSKNPKGRRVSRRCLWTGHSSPIRKIVRNFSGKAIVSRTEDGQSVIWKHELDGPRTGLSRQVVISQQGHIHRMCLLRKGRFVVFLRHENISLWDCRQSKPSMLAESRYDIRGKPLCLLILPRQKVEDYTTAHIATITSEKQGVVWEVKFPFYSRTDRPTPASNGAQTQQPSIQEFTKFTLGDAGDLAYVLPVDPAGTTPHVSGFLDVFARDVAISYTHSGRVEFWTARVGHHSKGVEWLSTSSMETGVSDPALVSGSTRKKAALVNASRSALTIWDIRGARLEYAQEYENSGTIRDLDWTSTPDMQSILAVGFPHRVLLLSQMRFDYLNQGPAWAAIREISIRDFTPHPIGDSVWLGDGHLVIGAGNQLFVQDRQFDASSSLVTSLRLPQRKGGERHWDLFHVVQRLNGPLPVFHPQFLSQCILAGKIVLVHAILMALHKTLKFWVEGDVVDDYLGLALEDFYEADHTTATSSDKDPGQYLTRRMSYDGGDEPFSEEVAVDISERLTRIGIPQLSGHEQIQLMDIVECVGLVEKQRRSLDENGARFIMFFRQHALRKGRTNEIHMGWREINWAYHSTSQDILVDFVTRQSHGRMLWEHARESGLFMWLADNAAVKAQFEVIARNEYTKNELKNPIDCSLYYLALKKKAVLQGLWRVAAWNREQGNTQRFLANNFDDPKWRTAALKNAYALMAKRRFEYAAAFFLLADHLHDAVHVCLNQLKDLQLAIAVARVYEGDHGPVLRRLLEEEVLTMAAQNGDRWLASWAFWMLQRSDMAVRALITPVYTLLETPGSPDLKSRLFLTDDPALVILYRQLRQQTLQTLRGASKVTPKVEWEFVLHNARLYGRMGCDLLGLDLVRNWEFLQPPGVTPGLGGEIDPLRLMKRRGSLVSSPTAASHQPLPAEMKSGGHLPKQTQQATPTVFEEPDANALLDNFGF</sequence>
<dbReference type="SUPFAM" id="SSF117070">
    <property type="entry name" value="LEA14-like"/>
    <property type="match status" value="1"/>
</dbReference>
<reference evidence="7" key="2">
    <citation type="submission" date="2023-06" db="EMBL/GenBank/DDBJ databases">
        <authorList>
            <consortium name="Lawrence Berkeley National Laboratory"/>
            <person name="Mondo S.J."/>
            <person name="Hensen N."/>
            <person name="Bonometti L."/>
            <person name="Westerberg I."/>
            <person name="Brannstrom I.O."/>
            <person name="Guillou S."/>
            <person name="Cros-Aarteil S."/>
            <person name="Calhoun S."/>
            <person name="Haridas S."/>
            <person name="Kuo A."/>
            <person name="Pangilinan J."/>
            <person name="Riley R."/>
            <person name="Labutti K."/>
            <person name="Andreopoulos B."/>
            <person name="Lipzen A."/>
            <person name="Chen C."/>
            <person name="Yanf M."/>
            <person name="Daum C."/>
            <person name="Ng V."/>
            <person name="Clum A."/>
            <person name="Steindorff A."/>
            <person name="Ohm R."/>
            <person name="Martin F."/>
            <person name="Silar P."/>
            <person name="Natvig D."/>
            <person name="Lalanne C."/>
            <person name="Gautier V."/>
            <person name="Ament-Velasquez S.L."/>
            <person name="Kruys A."/>
            <person name="Hutchinson M.I."/>
            <person name="Powell A.J."/>
            <person name="Barry K."/>
            <person name="Miller A.N."/>
            <person name="Grigoriev I.V."/>
            <person name="Debuchy R."/>
            <person name="Gladieux P."/>
            <person name="Thoren M.H."/>
            <person name="Johannesson H."/>
        </authorList>
    </citation>
    <scope>NUCLEOTIDE SEQUENCE</scope>
    <source>
        <strain evidence="7">CBS 333.67</strain>
    </source>
</reference>
<dbReference type="Pfam" id="PF26174">
    <property type="entry name" value="LEA-2_1"/>
    <property type="match status" value="1"/>
</dbReference>
<dbReference type="InterPro" id="IPR022033">
    <property type="entry name" value="Rav1p_C"/>
</dbReference>
<dbReference type="GO" id="GO:0007035">
    <property type="term" value="P:vacuolar acidification"/>
    <property type="evidence" value="ECO:0007669"/>
    <property type="project" value="TreeGrafter"/>
</dbReference>
<dbReference type="PANTHER" id="PTHR13950">
    <property type="entry name" value="RABCONNECTIN-RELATED"/>
    <property type="match status" value="1"/>
</dbReference>
<keyword evidence="2" id="KW-0812">Transmembrane</keyword>
<dbReference type="Gene3D" id="2.60.40.1820">
    <property type="match status" value="1"/>
</dbReference>
<dbReference type="Pfam" id="PF26153">
    <property type="entry name" value="LEA-2L_5"/>
    <property type="match status" value="1"/>
</dbReference>
<feature type="domain" description="Tag1-like fifth Ig-like" evidence="6">
    <location>
        <begin position="738"/>
        <end position="850"/>
    </location>
</feature>
<evidence type="ECO:0000259" key="6">
    <source>
        <dbReference type="Pfam" id="PF26153"/>
    </source>
</evidence>
<dbReference type="Pfam" id="PF12234">
    <property type="entry name" value="Rav1p_C"/>
    <property type="match status" value="1"/>
</dbReference>
<gene>
    <name evidence="7" type="ORF">B0T15DRAFT_418629</name>
</gene>
<feature type="domain" description="Tag1-like fourth Ig-like" evidence="5">
    <location>
        <begin position="593"/>
        <end position="706"/>
    </location>
</feature>
<dbReference type="InterPro" id="IPR036322">
    <property type="entry name" value="WD40_repeat_dom_sf"/>
</dbReference>
<evidence type="ECO:0000256" key="1">
    <source>
        <dbReference type="SAM" id="MobiDB-lite"/>
    </source>
</evidence>
<comment type="caution">
    <text evidence="7">The sequence shown here is derived from an EMBL/GenBank/DDBJ whole genome shotgun (WGS) entry which is preliminary data.</text>
</comment>
<feature type="region of interest" description="Disordered" evidence="1">
    <location>
        <begin position="2207"/>
        <end position="2233"/>
    </location>
</feature>
<feature type="domain" description="Tag1 C-terminal" evidence="4">
    <location>
        <begin position="468"/>
        <end position="582"/>
    </location>
</feature>
<dbReference type="Pfam" id="PF22786">
    <property type="entry name" value="Tag1_C"/>
    <property type="match status" value="1"/>
</dbReference>
<dbReference type="EMBL" id="JAUDZG010000005">
    <property type="protein sequence ID" value="KAK3304500.1"/>
    <property type="molecule type" value="Genomic_DNA"/>
</dbReference>
<accession>A0AAJ0GRE0</accession>
<dbReference type="GeneID" id="87884339"/>
<keyword evidence="2" id="KW-1133">Transmembrane helix</keyword>
<evidence type="ECO:0000256" key="2">
    <source>
        <dbReference type="SAM" id="Phobius"/>
    </source>
</evidence>
<dbReference type="RefSeq" id="XP_062720280.1">
    <property type="nucleotide sequence ID" value="XM_062865510.1"/>
</dbReference>
<feature type="domain" description="RAVE complex protein Rav1 C-terminal" evidence="3">
    <location>
        <begin position="1540"/>
        <end position="2176"/>
    </location>
</feature>
<dbReference type="InterPro" id="IPR059066">
    <property type="entry name" value="Ig_Tag1-like_5th"/>
</dbReference>
<evidence type="ECO:0000259" key="3">
    <source>
        <dbReference type="Pfam" id="PF12234"/>
    </source>
</evidence>
<evidence type="ECO:0000313" key="7">
    <source>
        <dbReference type="EMBL" id="KAK3304500.1"/>
    </source>
</evidence>
<proteinExistence type="predicted"/>
<feature type="compositionally biased region" description="Basic and acidic residues" evidence="1">
    <location>
        <begin position="43"/>
        <end position="56"/>
    </location>
</feature>
<feature type="compositionally biased region" description="Polar residues" evidence="1">
    <location>
        <begin position="57"/>
        <end position="70"/>
    </location>
</feature>
<protein>
    <submittedName>
        <fullName evidence="7">RAVE protein 1 C terminal-domain-containing protein</fullName>
    </submittedName>
</protein>
<reference evidence="7" key="1">
    <citation type="journal article" date="2023" name="Mol. Phylogenet. Evol.">
        <title>Genome-scale phylogeny and comparative genomics of the fungal order Sordariales.</title>
        <authorList>
            <person name="Hensen N."/>
            <person name="Bonometti L."/>
            <person name="Westerberg I."/>
            <person name="Brannstrom I.O."/>
            <person name="Guillou S."/>
            <person name="Cros-Aarteil S."/>
            <person name="Calhoun S."/>
            <person name="Haridas S."/>
            <person name="Kuo A."/>
            <person name="Mondo S."/>
            <person name="Pangilinan J."/>
            <person name="Riley R."/>
            <person name="LaButti K."/>
            <person name="Andreopoulos B."/>
            <person name="Lipzen A."/>
            <person name="Chen C."/>
            <person name="Yan M."/>
            <person name="Daum C."/>
            <person name="Ng V."/>
            <person name="Clum A."/>
            <person name="Steindorff A."/>
            <person name="Ohm R.A."/>
            <person name="Martin F."/>
            <person name="Silar P."/>
            <person name="Natvig D.O."/>
            <person name="Lalanne C."/>
            <person name="Gautier V."/>
            <person name="Ament-Velasquez S.L."/>
            <person name="Kruys A."/>
            <person name="Hutchinson M.I."/>
            <person name="Powell A.J."/>
            <person name="Barry K."/>
            <person name="Miller A.N."/>
            <person name="Grigoriev I.V."/>
            <person name="Debuchy R."/>
            <person name="Gladieux P."/>
            <person name="Hiltunen Thoren M."/>
            <person name="Johannesson H."/>
        </authorList>
    </citation>
    <scope>NUCLEOTIDE SEQUENCE</scope>
    <source>
        <strain evidence="7">CBS 333.67</strain>
    </source>
</reference>
<evidence type="ECO:0000259" key="5">
    <source>
        <dbReference type="Pfam" id="PF26150"/>
    </source>
</evidence>
<dbReference type="InterPro" id="IPR055011">
    <property type="entry name" value="Tag1_C"/>
</dbReference>
<feature type="region of interest" description="Disordered" evidence="1">
    <location>
        <begin position="1"/>
        <end position="70"/>
    </location>
</feature>
<dbReference type="SUPFAM" id="SSF50978">
    <property type="entry name" value="WD40 repeat-like"/>
    <property type="match status" value="1"/>
</dbReference>
<dbReference type="Proteomes" id="UP001273166">
    <property type="component" value="Unassembled WGS sequence"/>
</dbReference>
<dbReference type="Pfam" id="PF26150">
    <property type="entry name" value="LEA-2_4"/>
    <property type="match status" value="1"/>
</dbReference>
<dbReference type="GO" id="GO:0043291">
    <property type="term" value="C:RAVE complex"/>
    <property type="evidence" value="ECO:0007669"/>
    <property type="project" value="TreeGrafter"/>
</dbReference>
<dbReference type="InterPro" id="IPR052208">
    <property type="entry name" value="DmX-like/RAVE_component"/>
</dbReference>
<evidence type="ECO:0000259" key="4">
    <source>
        <dbReference type="Pfam" id="PF22786"/>
    </source>
</evidence>
<name>A0AAJ0GRE0_9PEZI</name>
<evidence type="ECO:0000313" key="8">
    <source>
        <dbReference type="Proteomes" id="UP001273166"/>
    </source>
</evidence>
<keyword evidence="2" id="KW-0472">Membrane</keyword>